<evidence type="ECO:0000259" key="6">
    <source>
        <dbReference type="Pfam" id="PF03275"/>
    </source>
</evidence>
<evidence type="ECO:0000313" key="8">
    <source>
        <dbReference type="Proteomes" id="UP000196368"/>
    </source>
</evidence>
<keyword evidence="5" id="KW-0413">Isomerase</keyword>
<evidence type="ECO:0000256" key="1">
    <source>
        <dbReference type="ARBA" id="ARBA00001974"/>
    </source>
</evidence>
<dbReference type="EMBL" id="NFJD01000003">
    <property type="protein sequence ID" value="OUO56596.1"/>
    <property type="molecule type" value="Genomic_DNA"/>
</dbReference>
<keyword evidence="8" id="KW-1185">Reference proteome</keyword>
<dbReference type="Pfam" id="PF13450">
    <property type="entry name" value="NAD_binding_8"/>
    <property type="match status" value="1"/>
</dbReference>
<accession>A0A1Y4DC17</accession>
<comment type="cofactor">
    <cofactor evidence="1">
        <name>FAD</name>
        <dbReference type="ChEBI" id="CHEBI:57692"/>
    </cofactor>
</comment>
<dbReference type="GO" id="GO:0008767">
    <property type="term" value="F:UDP-galactopyranose mutase activity"/>
    <property type="evidence" value="ECO:0007669"/>
    <property type="project" value="InterPro"/>
</dbReference>
<name>A0A1Y4DC17_9BACT</name>
<evidence type="ECO:0000256" key="3">
    <source>
        <dbReference type="ARBA" id="ARBA00022630"/>
    </source>
</evidence>
<dbReference type="Gene3D" id="3.40.50.720">
    <property type="entry name" value="NAD(P)-binding Rossmann-like Domain"/>
    <property type="match status" value="3"/>
</dbReference>
<comment type="similarity">
    <text evidence="2">Belongs to the UDP-galactopyranose/dTDP-fucopyranose mutase family.</text>
</comment>
<keyword evidence="3" id="KW-0285">Flavoprotein</keyword>
<evidence type="ECO:0000256" key="2">
    <source>
        <dbReference type="ARBA" id="ARBA00009321"/>
    </source>
</evidence>
<dbReference type="InterPro" id="IPR015899">
    <property type="entry name" value="UDP-GalPyranose_mutase_C"/>
</dbReference>
<feature type="domain" description="UDP-galactopyranose mutase C-terminal" evidence="6">
    <location>
        <begin position="153"/>
        <end position="353"/>
    </location>
</feature>
<dbReference type="NCBIfam" id="TIGR00031">
    <property type="entry name" value="UDP-GALP_mutase"/>
    <property type="match status" value="1"/>
</dbReference>
<organism evidence="7 8">
    <name type="scientific">Candidatus Avelusimicrobium gallicola</name>
    <dbReference type="NCBI Taxonomy" id="2562704"/>
    <lineage>
        <taxon>Bacteria</taxon>
        <taxon>Pseudomonadati</taxon>
        <taxon>Elusimicrobiota</taxon>
        <taxon>Elusimicrobia</taxon>
        <taxon>Elusimicrobiales</taxon>
        <taxon>Elusimicrobiaceae</taxon>
        <taxon>Candidatus Avelusimicrobium</taxon>
    </lineage>
</organism>
<comment type="caution">
    <text evidence="7">The sequence shown here is derived from an EMBL/GenBank/DDBJ whole genome shotgun (WGS) entry which is preliminary data.</text>
</comment>
<dbReference type="GO" id="GO:0050660">
    <property type="term" value="F:flavin adenine dinucleotide binding"/>
    <property type="evidence" value="ECO:0007669"/>
    <property type="project" value="TreeGrafter"/>
</dbReference>
<dbReference type="AlphaFoldDB" id="A0A1Y4DC17"/>
<reference evidence="8" key="1">
    <citation type="submission" date="2017-04" db="EMBL/GenBank/DDBJ databases">
        <title>Function of individual gut microbiota members based on whole genome sequencing of pure cultures obtained from chicken caecum.</title>
        <authorList>
            <person name="Medvecky M."/>
            <person name="Cejkova D."/>
            <person name="Polansky O."/>
            <person name="Karasova D."/>
            <person name="Kubasova T."/>
            <person name="Cizek A."/>
            <person name="Rychlik I."/>
        </authorList>
    </citation>
    <scope>NUCLEOTIDE SEQUENCE [LARGE SCALE GENOMIC DNA]</scope>
    <source>
        <strain evidence="8">An273</strain>
    </source>
</reference>
<proteinExistence type="inferred from homology"/>
<gene>
    <name evidence="7" type="ORF">B5F75_05235</name>
</gene>
<dbReference type="SUPFAM" id="SSF54373">
    <property type="entry name" value="FAD-linked reductases, C-terminal domain"/>
    <property type="match status" value="1"/>
</dbReference>
<dbReference type="SUPFAM" id="SSF51971">
    <property type="entry name" value="Nucleotide-binding domain"/>
    <property type="match status" value="1"/>
</dbReference>
<keyword evidence="4" id="KW-0274">FAD</keyword>
<dbReference type="InterPro" id="IPR004379">
    <property type="entry name" value="UDP-GALP_mutase"/>
</dbReference>
<dbReference type="Pfam" id="PF03275">
    <property type="entry name" value="GLF"/>
    <property type="match status" value="1"/>
</dbReference>
<dbReference type="PANTHER" id="PTHR21197:SF0">
    <property type="entry name" value="UDP-GALACTOPYRANOSE MUTASE"/>
    <property type="match status" value="1"/>
</dbReference>
<evidence type="ECO:0000256" key="5">
    <source>
        <dbReference type="ARBA" id="ARBA00023235"/>
    </source>
</evidence>
<dbReference type="RefSeq" id="WP_087288673.1">
    <property type="nucleotide sequence ID" value="NZ_NFJD01000003.1"/>
</dbReference>
<protein>
    <submittedName>
        <fullName evidence="7">UDP-galactopyranose mutase</fullName>
    </submittedName>
</protein>
<dbReference type="GO" id="GO:0005829">
    <property type="term" value="C:cytosol"/>
    <property type="evidence" value="ECO:0007669"/>
    <property type="project" value="TreeGrafter"/>
</dbReference>
<evidence type="ECO:0000256" key="4">
    <source>
        <dbReference type="ARBA" id="ARBA00022827"/>
    </source>
</evidence>
<sequence length="374" mass="43903">MKKYKNLVVGCGLSGAVMANKLANELGETVLVIDRKKHIAGTCYDYKNEYGITVHQYGPHIFRTNSKEIWDFLSQYTQWYPFMHKVLGLIDGIEVPIPFNLNSLYKVFPPQMAAGLEAKLIAAFGFNKKIPILQLRGTQDKDLHFLAEYIYTKVFLGYTLKQWDYTPEQLDPSVTGSVPVYISRDDRYFQEKYQAIPRQGYTKMFENMLHHPNIEVRLETDFADIQKEVSYERLIYTGAIEEFFNYKYGKLPYRSLDIKIETFDTEKFQNAPVVNYPENYDFTRIAEYKYFLNEKSPKTTLSFEYPENFEEGKNDRIYPILNEANQAVYDRYAADAKTMPNTYFIGRLGAYRYYDMNRTIANALETFKLIKNKR</sequence>
<dbReference type="PANTHER" id="PTHR21197">
    <property type="entry name" value="UDP-GALACTOPYRANOSE MUTASE"/>
    <property type="match status" value="1"/>
</dbReference>
<dbReference type="OrthoDB" id="9769600at2"/>
<evidence type="ECO:0000313" key="7">
    <source>
        <dbReference type="EMBL" id="OUO56596.1"/>
    </source>
</evidence>
<dbReference type="Proteomes" id="UP000196368">
    <property type="component" value="Unassembled WGS sequence"/>
</dbReference>